<dbReference type="Pfam" id="PF20530">
    <property type="entry name" value="DUF6745"/>
    <property type="match status" value="1"/>
</dbReference>
<accession>U5QEN3</accession>
<feature type="domain" description="DUF6745" evidence="1">
    <location>
        <begin position="172"/>
        <end position="339"/>
    </location>
</feature>
<dbReference type="eggNOG" id="COG4886">
    <property type="taxonomic scope" value="Bacteria"/>
</dbReference>
<proteinExistence type="predicted"/>
<keyword evidence="3" id="KW-1185">Reference proteome</keyword>
<name>U5QEN3_GLOK1</name>
<dbReference type="KEGG" id="glj:GKIL_1166"/>
<evidence type="ECO:0000313" key="3">
    <source>
        <dbReference type="Proteomes" id="UP000017396"/>
    </source>
</evidence>
<dbReference type="HOGENOM" id="CLU_054754_0_0_3"/>
<dbReference type="EMBL" id="CP003587">
    <property type="protein sequence ID" value="AGY57412.1"/>
    <property type="molecule type" value="Genomic_DNA"/>
</dbReference>
<dbReference type="STRING" id="1183438.GKIL_1166"/>
<reference evidence="2 3" key="1">
    <citation type="journal article" date="2013" name="PLoS ONE">
        <title>Cultivation and Complete Genome Sequencing of Gloeobacter kilaueensis sp. nov., from a Lava Cave in Kilauea Caldera, Hawai'i.</title>
        <authorList>
            <person name="Saw J.H."/>
            <person name="Schatz M."/>
            <person name="Brown M.V."/>
            <person name="Kunkel D.D."/>
            <person name="Foster J.S."/>
            <person name="Shick H."/>
            <person name="Christensen S."/>
            <person name="Hou S."/>
            <person name="Wan X."/>
            <person name="Donachie S.P."/>
        </authorList>
    </citation>
    <scope>NUCLEOTIDE SEQUENCE [LARGE SCALE GENOMIC DNA]</scope>
    <source>
        <strain evidence="3">JS</strain>
    </source>
</reference>
<dbReference type="AlphaFoldDB" id="U5QEN3"/>
<dbReference type="RefSeq" id="WP_023172483.1">
    <property type="nucleotide sequence ID" value="NC_022600.1"/>
</dbReference>
<organism evidence="2 3">
    <name type="scientific">Gloeobacter kilaueensis (strain ATCC BAA-2537 / CCAP 1431/1 / ULC 316 / JS1)</name>
    <dbReference type="NCBI Taxonomy" id="1183438"/>
    <lineage>
        <taxon>Bacteria</taxon>
        <taxon>Bacillati</taxon>
        <taxon>Cyanobacteriota</taxon>
        <taxon>Cyanophyceae</taxon>
        <taxon>Gloeobacterales</taxon>
        <taxon>Gloeobacteraceae</taxon>
        <taxon>Gloeobacter</taxon>
    </lineage>
</organism>
<gene>
    <name evidence="2" type="ORF">GKIL_1166</name>
</gene>
<evidence type="ECO:0000313" key="2">
    <source>
        <dbReference type="EMBL" id="AGY57412.1"/>
    </source>
</evidence>
<evidence type="ECO:0000259" key="1">
    <source>
        <dbReference type="Pfam" id="PF20530"/>
    </source>
</evidence>
<dbReference type="Proteomes" id="UP000017396">
    <property type="component" value="Chromosome"/>
</dbReference>
<dbReference type="InterPro" id="IPR046633">
    <property type="entry name" value="DUF6745"/>
</dbReference>
<sequence>MSQDSGRQLLRLDSLAPEHEALILMYCRKWWQFALSCKSLDRKEATAAIRAAYALAELPEPAIHFCASPHAATQTAIFRSSISPQAGLLWQRLSWALGDALGQQLRRRFSRGPRHHLEEVLKKHLANCLWRSLENQLVAALEEQVQSLSINSISPTGWAALCCYFDFCFSVLECPHHRATWAAFRQVVQHCGWVFPYRRVCLVSERPVQLHFDAHERLHAEGKPAVQFGDGWSLYSWHGFTLPDAYGRIPPCDWQPHWLLEEDDLRLRQVLLEGIGYERIYGRLPSETIDSWGDYHLVRLDNIDSDAIHLLATSRSDPNLPQVRRVPPDFHTAQAAARWVDRPSRPG</sequence>
<protein>
    <recommendedName>
        <fullName evidence="1">DUF6745 domain-containing protein</fullName>
    </recommendedName>
</protein>